<accession>A0AAV6YRQ4</accession>
<reference evidence="1" key="1">
    <citation type="thesis" date="2020" institute="ProQuest LLC" country="789 East Eisenhower Parkway, Ann Arbor, MI, USA">
        <title>Comparative Genomics and Chromosome Evolution.</title>
        <authorList>
            <person name="Mudd A.B."/>
        </authorList>
    </citation>
    <scope>NUCLEOTIDE SEQUENCE</scope>
    <source>
        <strain evidence="1">237g6f4</strain>
        <tissue evidence="1">Blood</tissue>
    </source>
</reference>
<comment type="caution">
    <text evidence="1">The sequence shown here is derived from an EMBL/GenBank/DDBJ whole genome shotgun (WGS) entry which is preliminary data.</text>
</comment>
<evidence type="ECO:0000313" key="1">
    <source>
        <dbReference type="EMBL" id="KAG8537555.1"/>
    </source>
</evidence>
<dbReference type="AlphaFoldDB" id="A0AAV6YRQ4"/>
<sequence>MNGCRMLYSWHETRLVVSLTWSSPNKLFSRCSKQSERGFIRENDFTPVLSSPLPVPFVEYQCVPHVFSGEKWLLCYPSGHQALLQ</sequence>
<organism evidence="1 2">
    <name type="scientific">Engystomops pustulosus</name>
    <name type="common">Tungara frog</name>
    <name type="synonym">Physalaemus pustulosus</name>
    <dbReference type="NCBI Taxonomy" id="76066"/>
    <lineage>
        <taxon>Eukaryota</taxon>
        <taxon>Metazoa</taxon>
        <taxon>Chordata</taxon>
        <taxon>Craniata</taxon>
        <taxon>Vertebrata</taxon>
        <taxon>Euteleostomi</taxon>
        <taxon>Amphibia</taxon>
        <taxon>Batrachia</taxon>
        <taxon>Anura</taxon>
        <taxon>Neobatrachia</taxon>
        <taxon>Hyloidea</taxon>
        <taxon>Leptodactylidae</taxon>
        <taxon>Leiuperinae</taxon>
        <taxon>Engystomops</taxon>
    </lineage>
</organism>
<dbReference type="Proteomes" id="UP000824782">
    <property type="component" value="Unassembled WGS sequence"/>
</dbReference>
<evidence type="ECO:0000313" key="2">
    <source>
        <dbReference type="Proteomes" id="UP000824782"/>
    </source>
</evidence>
<gene>
    <name evidence="1" type="ORF">GDO81_024322</name>
</gene>
<proteinExistence type="predicted"/>
<name>A0AAV6YRQ4_ENGPU</name>
<protein>
    <submittedName>
        <fullName evidence="1">Uncharacterized protein</fullName>
    </submittedName>
</protein>
<keyword evidence="2" id="KW-1185">Reference proteome</keyword>
<dbReference type="EMBL" id="WNYA01029109">
    <property type="protein sequence ID" value="KAG8537555.1"/>
    <property type="molecule type" value="Genomic_DNA"/>
</dbReference>